<feature type="signal peptide" evidence="12">
    <location>
        <begin position="1"/>
        <end position="22"/>
    </location>
</feature>
<dbReference type="GO" id="GO:0046872">
    <property type="term" value="F:metal ion binding"/>
    <property type="evidence" value="ECO:0007669"/>
    <property type="project" value="UniProtKB-KW"/>
</dbReference>
<evidence type="ECO:0000256" key="4">
    <source>
        <dbReference type="ARBA" id="ARBA00010980"/>
    </source>
</evidence>
<keyword evidence="7 12" id="KW-0479">Metal-binding</keyword>
<organism evidence="14 15">
    <name type="scientific">Arachis hypogaea</name>
    <name type="common">Peanut</name>
    <dbReference type="NCBI Taxonomy" id="3818"/>
    <lineage>
        <taxon>Eukaryota</taxon>
        <taxon>Viridiplantae</taxon>
        <taxon>Streptophyta</taxon>
        <taxon>Embryophyta</taxon>
        <taxon>Tracheophyta</taxon>
        <taxon>Spermatophyta</taxon>
        <taxon>Magnoliopsida</taxon>
        <taxon>eudicotyledons</taxon>
        <taxon>Gunneridae</taxon>
        <taxon>Pentapetalae</taxon>
        <taxon>rosids</taxon>
        <taxon>fabids</taxon>
        <taxon>Fabales</taxon>
        <taxon>Fabaceae</taxon>
        <taxon>Papilionoideae</taxon>
        <taxon>50 kb inversion clade</taxon>
        <taxon>dalbergioids sensu lato</taxon>
        <taxon>Dalbergieae</taxon>
        <taxon>Pterocarpus clade</taxon>
        <taxon>Arachis</taxon>
    </lineage>
</organism>
<accession>A0A444Z5W3</accession>
<dbReference type="EMBL" id="SDMP01000015">
    <property type="protein sequence ID" value="RYR09553.1"/>
    <property type="molecule type" value="Genomic_DNA"/>
</dbReference>
<reference evidence="14 15" key="1">
    <citation type="submission" date="2019-01" db="EMBL/GenBank/DDBJ databases">
        <title>Sequencing of cultivated peanut Arachis hypogaea provides insights into genome evolution and oil improvement.</title>
        <authorList>
            <person name="Chen X."/>
        </authorList>
    </citation>
    <scope>NUCLEOTIDE SEQUENCE [LARGE SCALE GENOMIC DNA]</scope>
    <source>
        <strain evidence="15">cv. Fuhuasheng</strain>
        <tissue evidence="14">Leaves</tissue>
    </source>
</reference>
<evidence type="ECO:0000256" key="9">
    <source>
        <dbReference type="ARBA" id="ARBA00022837"/>
    </source>
</evidence>
<dbReference type="InterPro" id="IPR011050">
    <property type="entry name" value="Pectin_lyase_fold/virulence"/>
</dbReference>
<dbReference type="InterPro" id="IPR012334">
    <property type="entry name" value="Pectin_lyas_fold"/>
</dbReference>
<dbReference type="InterPro" id="IPR045032">
    <property type="entry name" value="PEL"/>
</dbReference>
<evidence type="ECO:0000313" key="15">
    <source>
        <dbReference type="Proteomes" id="UP000289738"/>
    </source>
</evidence>
<feature type="chain" id="PRO_5018820878" description="Pectate lyase" evidence="12">
    <location>
        <begin position="23"/>
        <end position="451"/>
    </location>
</feature>
<evidence type="ECO:0000256" key="7">
    <source>
        <dbReference type="ARBA" id="ARBA00022723"/>
    </source>
</evidence>
<gene>
    <name evidence="14" type="ORF">Ahy_B05g077905</name>
</gene>
<dbReference type="AlphaFoldDB" id="A0A444Z5W3"/>
<evidence type="ECO:0000256" key="3">
    <source>
        <dbReference type="ARBA" id="ARBA00005220"/>
    </source>
</evidence>
<comment type="caution">
    <text evidence="14">The sequence shown here is derived from an EMBL/GenBank/DDBJ whole genome shotgun (WGS) entry which is preliminary data.</text>
</comment>
<feature type="domain" description="Pectate lyase" evidence="13">
    <location>
        <begin position="176"/>
        <end position="374"/>
    </location>
</feature>
<dbReference type="InterPro" id="IPR018082">
    <property type="entry name" value="AmbAllergen"/>
</dbReference>
<sequence length="451" mass="50874">MMKAYNLFISLSLLLILPTLNGNSLENTTYLKDDFQVSDIEEKLWQEMEARAEKTNREAYFTNPYEVSKNFTSIIAEDVEGHNNTRRSLKGKRAGLPCTATNPIDRCWRCDPNWEKDRQKLATCVLGFGKNTIGGKGGEFYTVTDPSDDDIVNPKPGTLRYAVTRDRPLWIIFSRNMNIKLTQELLVSSDKTIDGRGVDVHISKGCGITINYAQNVIIHGIKVYDIKPGVGGRIRYGEGEKTHIRTRSDGDGISIYASSNVWIDHVSMRNCTDGLIDAIRGSTAITISNCHFTDHNKVMLFGANDFSPDDKIMQITVAFNHFGKRLVQRMPRCRFGFFHLVNNDYTHWEMYAIGGSMHPIIISEGNRFMASNDSTAKEVTKRNGLVGLNLWQWKSINDEFINGAFFKESGPDLVLSHLFKPEDILKAIPGRFVSSLTEFAGALRCRYGRPC</sequence>
<dbReference type="OrthoDB" id="1637350at2759"/>
<evidence type="ECO:0000256" key="11">
    <source>
        <dbReference type="ARBA" id="ARBA00023239"/>
    </source>
</evidence>
<dbReference type="Gene3D" id="2.160.20.10">
    <property type="entry name" value="Single-stranded right-handed beta-helix, Pectin lyase-like"/>
    <property type="match status" value="1"/>
</dbReference>
<keyword evidence="6" id="KW-0964">Secreted</keyword>
<dbReference type="UniPathway" id="UPA00545">
    <property type="reaction ID" value="UER00824"/>
</dbReference>
<dbReference type="SMART" id="SM00656">
    <property type="entry name" value="Amb_all"/>
    <property type="match status" value="1"/>
</dbReference>
<evidence type="ECO:0000256" key="2">
    <source>
        <dbReference type="ARBA" id="ARBA00004191"/>
    </source>
</evidence>
<comment type="pathway">
    <text evidence="3 12">Glycan metabolism; pectin degradation; 2-dehydro-3-deoxy-D-gluconate from pectin: step 2/5.</text>
</comment>
<evidence type="ECO:0000256" key="12">
    <source>
        <dbReference type="RuleBase" id="RU361123"/>
    </source>
</evidence>
<comment type="catalytic activity">
    <reaction evidence="1 12">
        <text>Eliminative cleavage of (1-&gt;4)-alpha-D-galacturonan to give oligosaccharides with 4-deoxy-alpha-D-galact-4-enuronosyl groups at their non-reducing ends.</text>
        <dbReference type="EC" id="4.2.2.2"/>
    </reaction>
</comment>
<comment type="cofactor">
    <cofactor evidence="12">
        <name>Ca(2+)</name>
        <dbReference type="ChEBI" id="CHEBI:29108"/>
    </cofactor>
    <text evidence="12">Binds 1 Ca(2+) ion. Required for its activity.</text>
</comment>
<comment type="similarity">
    <text evidence="4 12">Belongs to the polysaccharide lyase 1 family.</text>
</comment>
<dbReference type="Gramene" id="arahy.Tifrunner.gnm2.ann2.Ah15g221400.1">
    <property type="protein sequence ID" value="arahy.Tifrunner.gnm2.ann2.Ah15g221400.1-CDS"/>
    <property type="gene ID" value="arahy.Tifrunner.gnm2.ann2.Ah15g221400"/>
</dbReference>
<proteinExistence type="inferred from homology"/>
<dbReference type="EC" id="4.2.2.2" evidence="5 12"/>
<protein>
    <recommendedName>
        <fullName evidence="5 12">Pectate lyase</fullName>
        <ecNumber evidence="5 12">4.2.2.2</ecNumber>
    </recommendedName>
</protein>
<evidence type="ECO:0000256" key="6">
    <source>
        <dbReference type="ARBA" id="ARBA00022512"/>
    </source>
</evidence>
<dbReference type="STRING" id="3818.A0A444Z5W3"/>
<keyword evidence="11 12" id="KW-0456">Lyase</keyword>
<dbReference type="GO" id="GO:0045490">
    <property type="term" value="P:pectin catabolic process"/>
    <property type="evidence" value="ECO:0007669"/>
    <property type="project" value="UniProtKB-UniPathway"/>
</dbReference>
<dbReference type="InterPro" id="IPR002022">
    <property type="entry name" value="Pec_lyase"/>
</dbReference>
<dbReference type="Pfam" id="PF00544">
    <property type="entry name" value="Pectate_lyase_4"/>
    <property type="match status" value="1"/>
</dbReference>
<evidence type="ECO:0000259" key="13">
    <source>
        <dbReference type="SMART" id="SM00656"/>
    </source>
</evidence>
<keyword evidence="6" id="KW-0134">Cell wall</keyword>
<comment type="subcellular location">
    <subcellularLocation>
        <location evidence="2">Secreted</location>
        <location evidence="2">Cell wall</location>
    </subcellularLocation>
</comment>
<evidence type="ECO:0000313" key="14">
    <source>
        <dbReference type="EMBL" id="RYR09553.1"/>
    </source>
</evidence>
<dbReference type="InterPro" id="IPR007524">
    <property type="entry name" value="Pec_lyase_N"/>
</dbReference>
<keyword evidence="8 12" id="KW-0732">Signal</keyword>
<dbReference type="Proteomes" id="UP000289738">
    <property type="component" value="Chromosome B05"/>
</dbReference>
<dbReference type="PANTHER" id="PTHR31683">
    <property type="entry name" value="PECTATE LYASE 18-RELATED"/>
    <property type="match status" value="1"/>
</dbReference>
<dbReference type="Pfam" id="PF04431">
    <property type="entry name" value="Pec_lyase_N"/>
    <property type="match status" value="1"/>
</dbReference>
<dbReference type="SUPFAM" id="SSF51126">
    <property type="entry name" value="Pectin lyase-like"/>
    <property type="match status" value="1"/>
</dbReference>
<evidence type="ECO:0000256" key="5">
    <source>
        <dbReference type="ARBA" id="ARBA00012272"/>
    </source>
</evidence>
<evidence type="ECO:0000256" key="1">
    <source>
        <dbReference type="ARBA" id="ARBA00000695"/>
    </source>
</evidence>
<keyword evidence="9 12" id="KW-0106">Calcium</keyword>
<name>A0A444Z5W3_ARAHY</name>
<dbReference type="PRINTS" id="PR00807">
    <property type="entry name" value="AMBALLERGEN"/>
</dbReference>
<keyword evidence="10" id="KW-0325">Glycoprotein</keyword>
<evidence type="ECO:0000256" key="8">
    <source>
        <dbReference type="ARBA" id="ARBA00022729"/>
    </source>
</evidence>
<dbReference type="GO" id="GO:0030570">
    <property type="term" value="F:pectate lyase activity"/>
    <property type="evidence" value="ECO:0007669"/>
    <property type="project" value="UniProtKB-EC"/>
</dbReference>
<keyword evidence="15" id="KW-1185">Reference proteome</keyword>
<dbReference type="SMR" id="A0A444Z5W3"/>
<dbReference type="PANTHER" id="PTHR31683:SF181">
    <property type="entry name" value="PECTATE LYASE 6-RELATED"/>
    <property type="match status" value="1"/>
</dbReference>
<evidence type="ECO:0000256" key="10">
    <source>
        <dbReference type="ARBA" id="ARBA00023180"/>
    </source>
</evidence>